<dbReference type="GO" id="GO:0016874">
    <property type="term" value="F:ligase activity"/>
    <property type="evidence" value="ECO:0007669"/>
    <property type="project" value="UniProtKB-KW"/>
</dbReference>
<dbReference type="Gene3D" id="3.30.1490.70">
    <property type="match status" value="1"/>
</dbReference>
<feature type="domain" description="DNA ligase OB-like" evidence="5">
    <location>
        <begin position="192"/>
        <end position="257"/>
    </location>
</feature>
<dbReference type="AlphaFoldDB" id="E1YLJ0"/>
<dbReference type="GO" id="GO:0006260">
    <property type="term" value="P:DNA replication"/>
    <property type="evidence" value="ECO:0007669"/>
    <property type="project" value="UniProtKB-KW"/>
</dbReference>
<dbReference type="SUPFAM" id="SSF50249">
    <property type="entry name" value="Nucleic acid-binding proteins"/>
    <property type="match status" value="1"/>
</dbReference>
<dbReference type="Pfam" id="PF14743">
    <property type="entry name" value="DNA_ligase_OB_2"/>
    <property type="match status" value="1"/>
</dbReference>
<evidence type="ECO:0000259" key="5">
    <source>
        <dbReference type="Pfam" id="PF14743"/>
    </source>
</evidence>
<dbReference type="PANTHER" id="PTHR47810">
    <property type="entry name" value="DNA LIGASE"/>
    <property type="match status" value="1"/>
</dbReference>
<evidence type="ECO:0000313" key="6">
    <source>
        <dbReference type="EMBL" id="CBX30973.1"/>
    </source>
</evidence>
<accession>E1YLJ0</accession>
<evidence type="ECO:0000256" key="2">
    <source>
        <dbReference type="ARBA" id="ARBA00022705"/>
    </source>
</evidence>
<gene>
    <name evidence="6" type="ORF">N47_E44850</name>
</gene>
<protein>
    <submittedName>
        <fullName evidence="6">DNA ligase</fullName>
    </submittedName>
</protein>
<proteinExistence type="predicted"/>
<keyword evidence="2" id="KW-0235">DNA replication</keyword>
<evidence type="ECO:0000256" key="3">
    <source>
        <dbReference type="ARBA" id="ARBA00022763"/>
    </source>
</evidence>
<organism evidence="6">
    <name type="scientific">uncultured Desulfobacterium sp</name>
    <dbReference type="NCBI Taxonomy" id="201089"/>
    <lineage>
        <taxon>Bacteria</taxon>
        <taxon>Pseudomonadati</taxon>
        <taxon>Thermodesulfobacteriota</taxon>
        <taxon>Desulfobacteria</taxon>
        <taxon>Desulfobacterales</taxon>
        <taxon>Desulfobacteriaceae</taxon>
        <taxon>Desulfobacterium</taxon>
        <taxon>environmental samples</taxon>
    </lineage>
</organism>
<dbReference type="InterPro" id="IPR050326">
    <property type="entry name" value="NAD_dep_DNA_ligaseB"/>
</dbReference>
<dbReference type="GO" id="GO:0006281">
    <property type="term" value="P:DNA repair"/>
    <property type="evidence" value="ECO:0007669"/>
    <property type="project" value="UniProtKB-KW"/>
</dbReference>
<dbReference type="CDD" id="cd08041">
    <property type="entry name" value="OBF_kDNA_ligase_like"/>
    <property type="match status" value="1"/>
</dbReference>
<evidence type="ECO:0000256" key="1">
    <source>
        <dbReference type="ARBA" id="ARBA00022598"/>
    </source>
</evidence>
<keyword evidence="4" id="KW-0234">DNA repair</keyword>
<dbReference type="EMBL" id="FR695877">
    <property type="protein sequence ID" value="CBX30973.1"/>
    <property type="molecule type" value="Genomic_DNA"/>
</dbReference>
<dbReference type="CDD" id="cd07896">
    <property type="entry name" value="Adenylation_kDNA_ligase_like"/>
    <property type="match status" value="1"/>
</dbReference>
<evidence type="ECO:0000256" key="4">
    <source>
        <dbReference type="ARBA" id="ARBA00023204"/>
    </source>
</evidence>
<reference evidence="6" key="1">
    <citation type="journal article" date="2011" name="Environ. Microbiol.">
        <title>Genomic insights into the metabolic potential of the polycyclic aromatic hydrocarbon degrading sulfate-reducing Deltaproteobacterium N47.</title>
        <authorList>
            <person name="Bergmann F."/>
            <person name="Selesi D."/>
            <person name="Weinmaier T."/>
            <person name="Tischler P."/>
            <person name="Rattei T."/>
            <person name="Meckenstock R.U."/>
        </authorList>
    </citation>
    <scope>NUCLEOTIDE SEQUENCE</scope>
</reference>
<sequence>MASADPPALQHAGTYTGREPVAGWLMSEKLDGIRGYWTGKELVTRKGYRIHAPGWFTKHFPPFALDGELWRGRNDFAFVQRTVLDEVPSENWKEITYNIFEAPEAAGDFLSRLQKATTWFKAHPAPHVRTIKQTPCRGPDHLDAFLKKIESLGGEGVIIKNPALPFHAGRSPHILKVKNFSDMEGTVIAHTPGKGKFEGMMGSITLRLENGIEFKLGTGFTIADRKHPPPVDAVVTFKYQDLTPKDIPRFASFMRVRRD</sequence>
<dbReference type="Gene3D" id="2.40.50.140">
    <property type="entry name" value="Nucleic acid-binding proteins"/>
    <property type="match status" value="1"/>
</dbReference>
<keyword evidence="3" id="KW-0227">DNA damage</keyword>
<dbReference type="InterPro" id="IPR029319">
    <property type="entry name" value="DNA_ligase_OB"/>
</dbReference>
<name>E1YLJ0_9BACT</name>
<dbReference type="Gene3D" id="3.30.470.30">
    <property type="entry name" value="DNA ligase/mRNA capping enzyme"/>
    <property type="match status" value="1"/>
</dbReference>
<dbReference type="PANTHER" id="PTHR47810:SF1">
    <property type="entry name" value="DNA LIGASE B"/>
    <property type="match status" value="1"/>
</dbReference>
<dbReference type="InterPro" id="IPR012340">
    <property type="entry name" value="NA-bd_OB-fold"/>
</dbReference>
<dbReference type="NCBIfam" id="NF006592">
    <property type="entry name" value="PRK09125.1"/>
    <property type="match status" value="1"/>
</dbReference>
<keyword evidence="1 6" id="KW-0436">Ligase</keyword>
<dbReference type="SUPFAM" id="SSF56091">
    <property type="entry name" value="DNA ligase/mRNA capping enzyme, catalytic domain"/>
    <property type="match status" value="1"/>
</dbReference>